<dbReference type="GO" id="GO:0007346">
    <property type="term" value="P:regulation of mitotic cell cycle"/>
    <property type="evidence" value="ECO:0007669"/>
    <property type="project" value="TreeGrafter"/>
</dbReference>
<evidence type="ECO:0000259" key="6">
    <source>
        <dbReference type="PROSITE" id="PS50011"/>
    </source>
</evidence>
<evidence type="ECO:0000256" key="3">
    <source>
        <dbReference type="ARBA" id="ARBA00022741"/>
    </source>
</evidence>
<dbReference type="GO" id="GO:0004674">
    <property type="term" value="F:protein serine/threonine kinase activity"/>
    <property type="evidence" value="ECO:0007669"/>
    <property type="project" value="UniProtKB-KW"/>
</dbReference>
<dbReference type="InterPro" id="IPR000719">
    <property type="entry name" value="Prot_kinase_dom"/>
</dbReference>
<reference evidence="7" key="1">
    <citation type="submission" date="2020-07" db="EMBL/GenBank/DDBJ databases">
        <title>Ethylene signaling mediates host invasion by parasitic plants.</title>
        <authorList>
            <person name="Yoshida S."/>
        </authorList>
    </citation>
    <scope>NUCLEOTIDE SEQUENCE</scope>
    <source>
        <strain evidence="7">Okayama</strain>
    </source>
</reference>
<dbReference type="OrthoDB" id="648396at2759"/>
<keyword evidence="5" id="KW-0067">ATP-binding</keyword>
<keyword evidence="4 7" id="KW-0418">Kinase</keyword>
<keyword evidence="2" id="KW-0808">Transferase</keyword>
<dbReference type="Gene3D" id="1.10.510.10">
    <property type="entry name" value="Transferase(Phosphotransferase) domain 1"/>
    <property type="match status" value="1"/>
</dbReference>
<dbReference type="PANTHER" id="PTHR24056">
    <property type="entry name" value="CELL DIVISION PROTEIN KINASE"/>
    <property type="match status" value="1"/>
</dbReference>
<organism evidence="7 8">
    <name type="scientific">Phtheirospermum japonicum</name>
    <dbReference type="NCBI Taxonomy" id="374723"/>
    <lineage>
        <taxon>Eukaryota</taxon>
        <taxon>Viridiplantae</taxon>
        <taxon>Streptophyta</taxon>
        <taxon>Embryophyta</taxon>
        <taxon>Tracheophyta</taxon>
        <taxon>Spermatophyta</taxon>
        <taxon>Magnoliopsida</taxon>
        <taxon>eudicotyledons</taxon>
        <taxon>Gunneridae</taxon>
        <taxon>Pentapetalae</taxon>
        <taxon>asterids</taxon>
        <taxon>lamiids</taxon>
        <taxon>Lamiales</taxon>
        <taxon>Orobanchaceae</taxon>
        <taxon>Orobanchaceae incertae sedis</taxon>
        <taxon>Phtheirospermum</taxon>
    </lineage>
</organism>
<proteinExistence type="predicted"/>
<dbReference type="GO" id="GO:0005524">
    <property type="term" value="F:ATP binding"/>
    <property type="evidence" value="ECO:0007669"/>
    <property type="project" value="UniProtKB-KW"/>
</dbReference>
<evidence type="ECO:0000256" key="2">
    <source>
        <dbReference type="ARBA" id="ARBA00022679"/>
    </source>
</evidence>
<dbReference type="GO" id="GO:0005634">
    <property type="term" value="C:nucleus"/>
    <property type="evidence" value="ECO:0007669"/>
    <property type="project" value="TreeGrafter"/>
</dbReference>
<comment type="caution">
    <text evidence="7">The sequence shown here is derived from an EMBL/GenBank/DDBJ whole genome shotgun (WGS) entry which is preliminary data.</text>
</comment>
<keyword evidence="1" id="KW-0723">Serine/threonine-protein kinase</keyword>
<keyword evidence="8" id="KW-1185">Reference proteome</keyword>
<dbReference type="PANTHER" id="PTHR24056:SF107">
    <property type="entry name" value="CYCLIN-DEPENDENT KINASE 11A-RELATED"/>
    <property type="match status" value="1"/>
</dbReference>
<dbReference type="AlphaFoldDB" id="A0A830B6A1"/>
<keyword evidence="3" id="KW-0547">Nucleotide-binding</keyword>
<dbReference type="SUPFAM" id="SSF56112">
    <property type="entry name" value="Protein kinase-like (PK-like)"/>
    <property type="match status" value="1"/>
</dbReference>
<dbReference type="PROSITE" id="PS50011">
    <property type="entry name" value="PROTEIN_KINASE_DOM"/>
    <property type="match status" value="1"/>
</dbReference>
<feature type="domain" description="Protein kinase" evidence="6">
    <location>
        <begin position="1"/>
        <end position="89"/>
    </location>
</feature>
<evidence type="ECO:0000256" key="5">
    <source>
        <dbReference type="ARBA" id="ARBA00022840"/>
    </source>
</evidence>
<evidence type="ECO:0000256" key="1">
    <source>
        <dbReference type="ARBA" id="ARBA00022527"/>
    </source>
</evidence>
<protein>
    <submittedName>
        <fullName evidence="7">Cyclin-dependent kinase g-1</fullName>
    </submittedName>
</protein>
<dbReference type="InterPro" id="IPR011009">
    <property type="entry name" value="Kinase-like_dom_sf"/>
</dbReference>
<dbReference type="Pfam" id="PF00069">
    <property type="entry name" value="Pkinase"/>
    <property type="match status" value="1"/>
</dbReference>
<gene>
    <name evidence="7" type="ORF">PHJA_000462400</name>
</gene>
<accession>A0A830B6A1</accession>
<name>A0A830B6A1_9LAMI</name>
<evidence type="ECO:0000256" key="4">
    <source>
        <dbReference type="ARBA" id="ARBA00022777"/>
    </source>
</evidence>
<dbReference type="EMBL" id="BMAC01000058">
    <property type="protein sequence ID" value="GFP83190.1"/>
    <property type="molecule type" value="Genomic_DNA"/>
</dbReference>
<evidence type="ECO:0000313" key="7">
    <source>
        <dbReference type="EMBL" id="GFP83190.1"/>
    </source>
</evidence>
<evidence type="ECO:0000313" key="8">
    <source>
        <dbReference type="Proteomes" id="UP000653305"/>
    </source>
</evidence>
<sequence length="93" mass="10554">MWSVGCIMAEFFLRKVIFRGESKIQQPGVIISIVLDQPRDQLHDKFNVATSSIGGPVLTESGFDLLCQLLAYDPQNRISAQDILDHEWLHELN</sequence>
<dbReference type="InterPro" id="IPR050108">
    <property type="entry name" value="CDK"/>
</dbReference>
<dbReference type="Proteomes" id="UP000653305">
    <property type="component" value="Unassembled WGS sequence"/>
</dbReference>